<dbReference type="PANTHER" id="PTHR11177">
    <property type="entry name" value="CHITINASE"/>
    <property type="match status" value="1"/>
</dbReference>
<dbReference type="EMBL" id="VJMH01005565">
    <property type="protein sequence ID" value="KAF0694499.1"/>
    <property type="molecule type" value="Genomic_DNA"/>
</dbReference>
<dbReference type="SUPFAM" id="SSF54556">
    <property type="entry name" value="Chitinase insertion domain"/>
    <property type="match status" value="1"/>
</dbReference>
<keyword evidence="2" id="KW-0732">Signal</keyword>
<keyword evidence="6" id="KW-1185">Reference proteome</keyword>
<dbReference type="OrthoDB" id="76388at2759"/>
<feature type="compositionally biased region" description="Low complexity" evidence="1">
    <location>
        <begin position="424"/>
        <end position="440"/>
    </location>
</feature>
<dbReference type="PANTHER" id="PTHR11177:SF317">
    <property type="entry name" value="CHITINASE 12-RELATED"/>
    <property type="match status" value="1"/>
</dbReference>
<dbReference type="SMART" id="SM00636">
    <property type="entry name" value="Glyco_18"/>
    <property type="match status" value="1"/>
</dbReference>
<evidence type="ECO:0000313" key="4">
    <source>
        <dbReference type="EMBL" id="KAF0694499.1"/>
    </source>
</evidence>
<dbReference type="AlphaFoldDB" id="A0A485L2W2"/>
<dbReference type="PROSITE" id="PS51910">
    <property type="entry name" value="GH18_2"/>
    <property type="match status" value="1"/>
</dbReference>
<dbReference type="Proteomes" id="UP000332933">
    <property type="component" value="Unassembled WGS sequence"/>
</dbReference>
<dbReference type="InterPro" id="IPR050314">
    <property type="entry name" value="Glycosyl_Hydrlase_18"/>
</dbReference>
<reference evidence="4" key="2">
    <citation type="submission" date="2019-06" db="EMBL/GenBank/DDBJ databases">
        <title>Genomics analysis of Aphanomyces spp. identifies a new class of oomycete effector associated with host adaptation.</title>
        <authorList>
            <person name="Gaulin E."/>
        </authorList>
    </citation>
    <scope>NUCLEOTIDE SEQUENCE</scope>
    <source>
        <strain evidence="4">CBS 578.67</strain>
    </source>
</reference>
<dbReference type="GO" id="GO:0004568">
    <property type="term" value="F:chitinase activity"/>
    <property type="evidence" value="ECO:0007669"/>
    <property type="project" value="TreeGrafter"/>
</dbReference>
<protein>
    <submittedName>
        <fullName evidence="5">Aste57867_14634 protein</fullName>
    </submittedName>
</protein>
<evidence type="ECO:0000256" key="2">
    <source>
        <dbReference type="SAM" id="SignalP"/>
    </source>
</evidence>
<dbReference type="InterPro" id="IPR017853">
    <property type="entry name" value="GH"/>
</dbReference>
<dbReference type="GO" id="GO:0008061">
    <property type="term" value="F:chitin binding"/>
    <property type="evidence" value="ECO:0007669"/>
    <property type="project" value="InterPro"/>
</dbReference>
<evidence type="ECO:0000259" key="3">
    <source>
        <dbReference type="PROSITE" id="PS51910"/>
    </source>
</evidence>
<feature type="signal peptide" evidence="2">
    <location>
        <begin position="1"/>
        <end position="22"/>
    </location>
</feature>
<feature type="compositionally biased region" description="Pro residues" evidence="1">
    <location>
        <begin position="441"/>
        <end position="465"/>
    </location>
</feature>
<dbReference type="Gene3D" id="3.10.50.10">
    <property type="match status" value="1"/>
</dbReference>
<proteinExistence type="predicted"/>
<dbReference type="GO" id="GO:0006032">
    <property type="term" value="P:chitin catabolic process"/>
    <property type="evidence" value="ECO:0007669"/>
    <property type="project" value="TreeGrafter"/>
</dbReference>
<evidence type="ECO:0000313" key="6">
    <source>
        <dbReference type="Proteomes" id="UP000332933"/>
    </source>
</evidence>
<feature type="domain" description="GH18" evidence="3">
    <location>
        <begin position="25"/>
        <end position="402"/>
    </location>
</feature>
<dbReference type="Pfam" id="PF00704">
    <property type="entry name" value="Glyco_hydro_18"/>
    <property type="match status" value="1"/>
</dbReference>
<evidence type="ECO:0000256" key="1">
    <source>
        <dbReference type="SAM" id="MobiDB-lite"/>
    </source>
</evidence>
<accession>A0A485L2W2</accession>
<name>A0A485L2W2_9STRA</name>
<dbReference type="Gene3D" id="3.20.20.80">
    <property type="entry name" value="Glycosidases"/>
    <property type="match status" value="1"/>
</dbReference>
<feature type="region of interest" description="Disordered" evidence="1">
    <location>
        <begin position="418"/>
        <end position="472"/>
    </location>
</feature>
<dbReference type="EMBL" id="CAADRA010005586">
    <property type="protein sequence ID" value="VFT91453.1"/>
    <property type="molecule type" value="Genomic_DNA"/>
</dbReference>
<dbReference type="InterPro" id="IPR001223">
    <property type="entry name" value="Glyco_hydro18_cat"/>
</dbReference>
<dbReference type="GO" id="GO:0005975">
    <property type="term" value="P:carbohydrate metabolic process"/>
    <property type="evidence" value="ECO:0007669"/>
    <property type="project" value="InterPro"/>
</dbReference>
<dbReference type="GO" id="GO:0005576">
    <property type="term" value="C:extracellular region"/>
    <property type="evidence" value="ECO:0007669"/>
    <property type="project" value="TreeGrafter"/>
</dbReference>
<evidence type="ECO:0000313" key="5">
    <source>
        <dbReference type="EMBL" id="VFT91453.1"/>
    </source>
</evidence>
<dbReference type="InterPro" id="IPR011583">
    <property type="entry name" value="Chitinase_II/V-like_cat"/>
</dbReference>
<sequence>MSLIAKSALAALALAMVPMADAAGYKNVVYFMEWAIYGRNFGVFDLDWSKVTHVNYAFGKPEADGTVGLYDGWAAVQKRWPEHGDSWNDQGNNLYGNFGQGFKQKQQNRGTKFGLSIGGWTLSDKFSGIAASEATRRTFAKSAVQNMLDLGLDFIDIDWEYPVEGGNDQPPVPHSPDDIKNYVLLLQAIRDEFKNVPFAAELSVASPAGPENYRHWDFAAICGQLDHINIMTYDLAGSWSQYTDHQANLYEDPNHPKGLKYSADKAIQDYIKGGCPSNKIVFGIPAYGRSFEGTDGLYSNFTKPTKGSWVTGSDGAGIWDYKALPQAGAIEIFDEKLGATYSYDANAKIFTSYEGPKSLAQKLDYVKKYNLGGTMFWSGDADHPTSNSRSLINQVYNYFGKDNMAFWPNNLKYPTSKYDNIRNSSTPATTSPSPATTSPVTPSPATPSPATPSPATPSPATPSPSPNDKCNGQKGGVCYWPTTQQTIPFTQDQCVQFTDFVWCP</sequence>
<reference evidence="5 6" key="1">
    <citation type="submission" date="2019-03" db="EMBL/GenBank/DDBJ databases">
        <authorList>
            <person name="Gaulin E."/>
            <person name="Dumas B."/>
        </authorList>
    </citation>
    <scope>NUCLEOTIDE SEQUENCE [LARGE SCALE GENOMIC DNA]</scope>
    <source>
        <strain evidence="5">CBS 568.67</strain>
    </source>
</reference>
<dbReference type="CDD" id="cd06548">
    <property type="entry name" value="GH18_chitinase"/>
    <property type="match status" value="1"/>
</dbReference>
<organism evidence="5 6">
    <name type="scientific">Aphanomyces stellatus</name>
    <dbReference type="NCBI Taxonomy" id="120398"/>
    <lineage>
        <taxon>Eukaryota</taxon>
        <taxon>Sar</taxon>
        <taxon>Stramenopiles</taxon>
        <taxon>Oomycota</taxon>
        <taxon>Saprolegniomycetes</taxon>
        <taxon>Saprolegniales</taxon>
        <taxon>Verrucalvaceae</taxon>
        <taxon>Aphanomyces</taxon>
    </lineage>
</organism>
<dbReference type="SUPFAM" id="SSF51445">
    <property type="entry name" value="(Trans)glycosidases"/>
    <property type="match status" value="1"/>
</dbReference>
<gene>
    <name evidence="5" type="primary">Aste57867_14634</name>
    <name evidence="4" type="ORF">As57867_014579</name>
    <name evidence="5" type="ORF">ASTE57867_14634</name>
</gene>
<feature type="chain" id="PRO_5033826209" evidence="2">
    <location>
        <begin position="23"/>
        <end position="504"/>
    </location>
</feature>
<dbReference type="InterPro" id="IPR029070">
    <property type="entry name" value="Chitinase_insertion_sf"/>
</dbReference>